<name>A0AAD4ULY5_OVIAM</name>
<dbReference type="Proteomes" id="UP001214576">
    <property type="component" value="Unassembled WGS sequence"/>
</dbReference>
<dbReference type="AlphaFoldDB" id="A0AAD4ULY5"/>
<protein>
    <submittedName>
        <fullName evidence="1">Uncharacterized protein</fullName>
    </submittedName>
</protein>
<keyword evidence="2" id="KW-1185">Reference proteome</keyword>
<evidence type="ECO:0000313" key="2">
    <source>
        <dbReference type="Proteomes" id="UP001214576"/>
    </source>
</evidence>
<organism evidence="1 2">
    <name type="scientific">Ovis ammon polii</name>
    <dbReference type="NCBI Taxonomy" id="230172"/>
    <lineage>
        <taxon>Eukaryota</taxon>
        <taxon>Metazoa</taxon>
        <taxon>Chordata</taxon>
        <taxon>Craniata</taxon>
        <taxon>Vertebrata</taxon>
        <taxon>Euteleostomi</taxon>
        <taxon>Mammalia</taxon>
        <taxon>Eutheria</taxon>
        <taxon>Laurasiatheria</taxon>
        <taxon>Artiodactyla</taxon>
        <taxon>Ruminantia</taxon>
        <taxon>Pecora</taxon>
        <taxon>Bovidae</taxon>
        <taxon>Caprinae</taxon>
        <taxon>Ovis</taxon>
    </lineage>
</organism>
<sequence length="127" mass="13843">MQSPSTRSYADEFPMFREISQHTQSAMGMVSKSKEKRHIVDLASLVARTVESVCNAGDLSSIFGLGRSSGERNGYPVQDFFLENSMDRGAWDESKLLKLQTCVLTSLAPENGANAKAGKAASYCKTL</sequence>
<accession>A0AAD4ULY5</accession>
<reference evidence="1" key="1">
    <citation type="submission" date="2022-03" db="EMBL/GenBank/DDBJ databases">
        <title>Genomic analyses of argali, domestic sheep and their hybrids provide insights into chromosomal evolution, heterosis and genetic basis of agronomic traits.</title>
        <authorList>
            <person name="Li M."/>
        </authorList>
    </citation>
    <scope>NUCLEOTIDE SEQUENCE</scope>
    <source>
        <strain evidence="1">CAU-MHL-2022a</strain>
        <tissue evidence="1">Skin</tissue>
    </source>
</reference>
<comment type="caution">
    <text evidence="1">The sequence shown here is derived from an EMBL/GenBank/DDBJ whole genome shotgun (WGS) entry which is preliminary data.</text>
</comment>
<gene>
    <name evidence="1" type="ORF">MG293_000811</name>
</gene>
<proteinExistence type="predicted"/>
<dbReference type="EMBL" id="JAKZEL010000001">
    <property type="protein sequence ID" value="KAI4548481.1"/>
    <property type="molecule type" value="Genomic_DNA"/>
</dbReference>
<evidence type="ECO:0000313" key="1">
    <source>
        <dbReference type="EMBL" id="KAI4548481.1"/>
    </source>
</evidence>